<evidence type="ECO:0000313" key="5">
    <source>
        <dbReference type="EMBL" id="THH36876.1"/>
    </source>
</evidence>
<dbReference type="GO" id="GO:0005524">
    <property type="term" value="F:ATP binding"/>
    <property type="evidence" value="ECO:0007669"/>
    <property type="project" value="UniProtKB-KW"/>
</dbReference>
<dbReference type="Proteomes" id="UP000306602">
    <property type="component" value="Unassembled WGS sequence"/>
</dbReference>
<comment type="caution">
    <text evidence="5">The sequence shown here is derived from an EMBL/GenBank/DDBJ whole genome shotgun (WGS) entry which is preliminary data.</text>
</comment>
<gene>
    <name evidence="5" type="ORF">E4Z66_07995</name>
</gene>
<dbReference type="OrthoDB" id="9768696at2"/>
<dbReference type="InterPro" id="IPR052708">
    <property type="entry name" value="PxpC"/>
</dbReference>
<dbReference type="PANTHER" id="PTHR43309">
    <property type="entry name" value="5-OXOPROLINASE SUBUNIT C"/>
    <property type="match status" value="1"/>
</dbReference>
<proteinExistence type="predicted"/>
<dbReference type="SMART" id="SM00797">
    <property type="entry name" value="AHS2"/>
    <property type="match status" value="1"/>
</dbReference>
<dbReference type="InterPro" id="IPR003778">
    <property type="entry name" value="CT_A_B"/>
</dbReference>
<feature type="domain" description="Carboxyltransferase" evidence="4">
    <location>
        <begin position="26"/>
        <end position="300"/>
    </location>
</feature>
<dbReference type="AlphaFoldDB" id="A0A4S4NBS8"/>
<dbReference type="GO" id="GO:0016787">
    <property type="term" value="F:hydrolase activity"/>
    <property type="evidence" value="ECO:0007669"/>
    <property type="project" value="UniProtKB-KW"/>
</dbReference>
<evidence type="ECO:0000256" key="2">
    <source>
        <dbReference type="ARBA" id="ARBA00022801"/>
    </source>
</evidence>
<sequence>MTAQLLIRKTGPAVSLQDLGRPGFIAQGLSRGGAMDRLALHEGAALLQRPVRAALEMIGSGGTFEVTADTRIALTGAPMQARIGDTALAWNASHLLPAGEVLTIGGTIEGAIGYLHLGDGFDLPPLMGALSAHNAAGIGYPVVEGEALPLRPDTGTQTGLQLPHDPRFDGGTVHVTRSLQSPLFGENALYRLTQTPFMRDARANRQGIRLNPDGAGFAAEGGLTVVSEVIAPGDIQITGDGAAYVLMCESQTTGGYPRIATTLPGDLPRVAQAPTGATIRLVLLDREAAITREKAARAHIKALPGLCQPLIRDPATLRDLLSYTLVSGAVSALADPFEGDMP</sequence>
<reference evidence="5 6" key="1">
    <citation type="submission" date="2019-04" db="EMBL/GenBank/DDBJ databases">
        <title>Shimia ponticola sp. nov., isolated from seawater.</title>
        <authorList>
            <person name="Kim Y.-O."/>
            <person name="Yoon J.-H."/>
        </authorList>
    </citation>
    <scope>NUCLEOTIDE SEQUENCE [LARGE SCALE GENOMIC DNA]</scope>
    <source>
        <strain evidence="5 6">MYP11</strain>
    </source>
</reference>
<keyword evidence="3" id="KW-0067">ATP-binding</keyword>
<protein>
    <submittedName>
        <fullName evidence="5">Urea amidolyase</fullName>
    </submittedName>
</protein>
<keyword evidence="1" id="KW-0547">Nucleotide-binding</keyword>
<accession>A0A4S4NBS8</accession>
<name>A0A4S4NBS8_9RHOB</name>
<dbReference type="GO" id="GO:0016829">
    <property type="term" value="F:lyase activity"/>
    <property type="evidence" value="ECO:0007669"/>
    <property type="project" value="UniProtKB-KW"/>
</dbReference>
<dbReference type="RefSeq" id="WP_136462474.1">
    <property type="nucleotide sequence ID" value="NZ_SRKY01000002.1"/>
</dbReference>
<evidence type="ECO:0000259" key="4">
    <source>
        <dbReference type="SMART" id="SM00797"/>
    </source>
</evidence>
<organism evidence="5 6">
    <name type="scientific">Aliishimia ponticola</name>
    <dbReference type="NCBI Taxonomy" id="2499833"/>
    <lineage>
        <taxon>Bacteria</taxon>
        <taxon>Pseudomonadati</taxon>
        <taxon>Pseudomonadota</taxon>
        <taxon>Alphaproteobacteria</taxon>
        <taxon>Rhodobacterales</taxon>
        <taxon>Paracoccaceae</taxon>
        <taxon>Aliishimia</taxon>
    </lineage>
</organism>
<dbReference type="Gene3D" id="2.40.100.10">
    <property type="entry name" value="Cyclophilin-like"/>
    <property type="match status" value="1"/>
</dbReference>
<dbReference type="InterPro" id="IPR029000">
    <property type="entry name" value="Cyclophilin-like_dom_sf"/>
</dbReference>
<keyword evidence="5" id="KW-0456">Lyase</keyword>
<evidence type="ECO:0000313" key="6">
    <source>
        <dbReference type="Proteomes" id="UP000306602"/>
    </source>
</evidence>
<dbReference type="Pfam" id="PF02626">
    <property type="entry name" value="CT_A_B"/>
    <property type="match status" value="1"/>
</dbReference>
<evidence type="ECO:0000256" key="3">
    <source>
        <dbReference type="ARBA" id="ARBA00022840"/>
    </source>
</evidence>
<dbReference type="PANTHER" id="PTHR43309:SF5">
    <property type="entry name" value="5-OXOPROLINASE SUBUNIT C"/>
    <property type="match status" value="1"/>
</dbReference>
<dbReference type="EMBL" id="SRKY01000002">
    <property type="protein sequence ID" value="THH36876.1"/>
    <property type="molecule type" value="Genomic_DNA"/>
</dbReference>
<keyword evidence="6" id="KW-1185">Reference proteome</keyword>
<keyword evidence="2" id="KW-0378">Hydrolase</keyword>
<evidence type="ECO:0000256" key="1">
    <source>
        <dbReference type="ARBA" id="ARBA00022741"/>
    </source>
</evidence>